<evidence type="ECO:0000313" key="3">
    <source>
        <dbReference type="Proteomes" id="UP000297703"/>
    </source>
</evidence>
<gene>
    <name evidence="2" type="ORF">DR999_PMT15696</name>
</gene>
<sequence length="105" mass="11736">MSVETMEMPLPSKTGLYSYGKPEGASAAKQNSAESSQDPEIYLYLPWSLEAWQKIPAGGFGHVSFFPGKLEWEDRDRCRALPEKQTPSLGFSCAARGFWFASQMH</sequence>
<keyword evidence="3" id="KW-1185">Reference proteome</keyword>
<evidence type="ECO:0000256" key="1">
    <source>
        <dbReference type="SAM" id="MobiDB-lite"/>
    </source>
</evidence>
<accession>A0A4D9DZZ5</accession>
<protein>
    <submittedName>
        <fullName evidence="2">Aldose reductase-like</fullName>
    </submittedName>
</protein>
<evidence type="ECO:0000313" key="2">
    <source>
        <dbReference type="EMBL" id="TFK02025.1"/>
    </source>
</evidence>
<proteinExistence type="predicted"/>
<organism evidence="2 3">
    <name type="scientific">Platysternon megacephalum</name>
    <name type="common">big-headed turtle</name>
    <dbReference type="NCBI Taxonomy" id="55544"/>
    <lineage>
        <taxon>Eukaryota</taxon>
        <taxon>Metazoa</taxon>
        <taxon>Chordata</taxon>
        <taxon>Craniata</taxon>
        <taxon>Vertebrata</taxon>
        <taxon>Euteleostomi</taxon>
        <taxon>Archelosauria</taxon>
        <taxon>Testudinata</taxon>
        <taxon>Testudines</taxon>
        <taxon>Cryptodira</taxon>
        <taxon>Durocryptodira</taxon>
        <taxon>Testudinoidea</taxon>
        <taxon>Platysternidae</taxon>
        <taxon>Platysternon</taxon>
    </lineage>
</organism>
<feature type="compositionally biased region" description="Polar residues" evidence="1">
    <location>
        <begin position="28"/>
        <end position="37"/>
    </location>
</feature>
<name>A0A4D9DZZ5_9SAUR</name>
<dbReference type="EMBL" id="QXTE01000202">
    <property type="protein sequence ID" value="TFK02025.1"/>
    <property type="molecule type" value="Genomic_DNA"/>
</dbReference>
<dbReference type="AlphaFoldDB" id="A0A4D9DZZ5"/>
<dbReference type="Proteomes" id="UP000297703">
    <property type="component" value="Unassembled WGS sequence"/>
</dbReference>
<reference evidence="2 3" key="2">
    <citation type="submission" date="2019-04" db="EMBL/GenBank/DDBJ databases">
        <title>The genome sequence of big-headed turtle.</title>
        <authorList>
            <person name="Gong S."/>
        </authorList>
    </citation>
    <scope>NUCLEOTIDE SEQUENCE [LARGE SCALE GENOMIC DNA]</scope>
    <source>
        <strain evidence="2">DO16091913</strain>
        <tissue evidence="2">Muscle</tissue>
    </source>
</reference>
<feature type="region of interest" description="Disordered" evidence="1">
    <location>
        <begin position="1"/>
        <end position="37"/>
    </location>
</feature>
<reference evidence="2 3" key="1">
    <citation type="submission" date="2019-04" db="EMBL/GenBank/DDBJ databases">
        <title>Draft genome of the big-headed turtle Platysternon megacephalum.</title>
        <authorList>
            <person name="Gong S."/>
        </authorList>
    </citation>
    <scope>NUCLEOTIDE SEQUENCE [LARGE SCALE GENOMIC DNA]</scope>
    <source>
        <strain evidence="2">DO16091913</strain>
        <tissue evidence="2">Muscle</tissue>
    </source>
</reference>
<comment type="caution">
    <text evidence="2">The sequence shown here is derived from an EMBL/GenBank/DDBJ whole genome shotgun (WGS) entry which is preliminary data.</text>
</comment>